<reference evidence="4" key="1">
    <citation type="submission" date="2017-02" db="UniProtKB">
        <authorList>
            <consortium name="WormBaseParasite"/>
        </authorList>
    </citation>
    <scope>IDENTIFICATION</scope>
</reference>
<feature type="region of interest" description="Disordered" evidence="1">
    <location>
        <begin position="55"/>
        <end position="193"/>
    </location>
</feature>
<keyword evidence="2" id="KW-0472">Membrane</keyword>
<dbReference type="Proteomes" id="UP000046392">
    <property type="component" value="Unplaced"/>
</dbReference>
<proteinExistence type="predicted"/>
<protein>
    <submittedName>
        <fullName evidence="4">BRICHOS domain-containing protein</fullName>
    </submittedName>
</protein>
<evidence type="ECO:0000313" key="4">
    <source>
        <dbReference type="WBParaSite" id="SPAL_0000633100.1"/>
    </source>
</evidence>
<feature type="compositionally biased region" description="Low complexity" evidence="1">
    <location>
        <begin position="116"/>
        <end position="135"/>
    </location>
</feature>
<feature type="compositionally biased region" description="Low complexity" evidence="1">
    <location>
        <begin position="526"/>
        <end position="543"/>
    </location>
</feature>
<organism evidence="3 4">
    <name type="scientific">Strongyloides papillosus</name>
    <name type="common">Intestinal threadworm</name>
    <dbReference type="NCBI Taxonomy" id="174720"/>
    <lineage>
        <taxon>Eukaryota</taxon>
        <taxon>Metazoa</taxon>
        <taxon>Ecdysozoa</taxon>
        <taxon>Nematoda</taxon>
        <taxon>Chromadorea</taxon>
        <taxon>Rhabditida</taxon>
        <taxon>Tylenchina</taxon>
        <taxon>Panagrolaimomorpha</taxon>
        <taxon>Strongyloidoidea</taxon>
        <taxon>Strongyloididae</taxon>
        <taxon>Strongyloides</taxon>
    </lineage>
</organism>
<keyword evidence="3" id="KW-1185">Reference proteome</keyword>
<feature type="transmembrane region" description="Helical" evidence="2">
    <location>
        <begin position="214"/>
        <end position="238"/>
    </location>
</feature>
<feature type="compositionally biased region" description="Polar residues" evidence="1">
    <location>
        <begin position="75"/>
        <end position="115"/>
    </location>
</feature>
<feature type="compositionally biased region" description="Polar residues" evidence="1">
    <location>
        <begin position="56"/>
        <end position="66"/>
    </location>
</feature>
<dbReference type="Gene3D" id="1.20.120.20">
    <property type="entry name" value="Apolipoprotein"/>
    <property type="match status" value="1"/>
</dbReference>
<keyword evidence="2" id="KW-1133">Transmembrane helix</keyword>
<dbReference type="AlphaFoldDB" id="A0A0N5BK66"/>
<feature type="region of interest" description="Disordered" evidence="1">
    <location>
        <begin position="478"/>
        <end position="511"/>
    </location>
</feature>
<feature type="compositionally biased region" description="Low complexity" evidence="1">
    <location>
        <begin position="483"/>
        <end position="505"/>
    </location>
</feature>
<sequence length="810" mass="89886">MKSVPQLEAEPRGATAQLSLVGDPLTDNLNRNNNWKNYSTVTTATGYDRTIRFGIPSQSSNVNPHSMSHDIDHGSNPNLSRQTSVSHISNASYSGNPNPSQTTSYINNNYSNGVKSQPSQGPRIQQQQPQYSPYPATSIASTAIHHPQREVKIKTPSVSTDERDRSKSIHSVHSSTQPFSSNHSKNSKDSLTSNVPKRNRLQEFLGFLRRNQRACCGICCFLFVIAIIVAVVLCAVLIPSYQREFSFQWAPPLSLRSSGIVEATSIKLTIDDSNDQARFDMSGRVPFKGNYVTVYDFKTKKAIIYDPLLKNGSRTLYCFVMSFGSDKLKDISELRKAAHNSQSLTSQTTGWEEQWHYVPQNVNNVLQVSYVNPGIPECNGARLVELKSVGSNQKNLKCTDCFDFCLPEYGIENDLIQSQSKLNILNRMCFYFFVPEWQTFAQGYNTNNVNPNLNNPQFSSYQFNGNVQNIPYSTNPQMGSNYGNGQFVGNPQNNQFNGNQNSQRYGGQGYNGNIGQFGVNSQLYPNQQQQFNNGNGQSSNYNNGMGGGSIGTPYYNNQQNNNPQNGLYNQYNPQQNGQTNIVTRNNINNTHPESKWISVNPNSIVEQITNTTSNIWSGAKETFNAGVNQAQGIQETLGRGIQNVGSGFQRFGSNIETGISDMRQTISSGIDSAGQGLQNFGQNARTNLQSFGQSVGQGVSDGMDNLQSGVADIHQQMRQQFNQMKQQNSVGPSYNTQSSENNDHNTVQYLLRNQYSGQNPQNNGNYLPNSQFDSPSQSMNNFNNNNNNLSPGMAQYSQSNHNLKNPLAGY</sequence>
<feature type="compositionally biased region" description="Polar residues" evidence="1">
    <location>
        <begin position="169"/>
        <end position="193"/>
    </location>
</feature>
<evidence type="ECO:0000256" key="1">
    <source>
        <dbReference type="SAM" id="MobiDB-lite"/>
    </source>
</evidence>
<evidence type="ECO:0000313" key="3">
    <source>
        <dbReference type="Proteomes" id="UP000046392"/>
    </source>
</evidence>
<feature type="region of interest" description="Disordered" evidence="1">
    <location>
        <begin position="526"/>
        <end position="572"/>
    </location>
</feature>
<name>A0A0N5BK66_STREA</name>
<dbReference type="WBParaSite" id="SPAL_0000633100.1">
    <property type="protein sequence ID" value="SPAL_0000633100.1"/>
    <property type="gene ID" value="SPAL_0000633100"/>
</dbReference>
<feature type="compositionally biased region" description="Polar residues" evidence="1">
    <location>
        <begin position="755"/>
        <end position="779"/>
    </location>
</feature>
<feature type="region of interest" description="Disordered" evidence="1">
    <location>
        <begin position="755"/>
        <end position="810"/>
    </location>
</feature>
<keyword evidence="2" id="KW-0812">Transmembrane</keyword>
<accession>A0A0N5BK66</accession>
<feature type="compositionally biased region" description="Low complexity" evidence="1">
    <location>
        <begin position="551"/>
        <end position="572"/>
    </location>
</feature>
<evidence type="ECO:0000256" key="2">
    <source>
        <dbReference type="SAM" id="Phobius"/>
    </source>
</evidence>